<feature type="region of interest" description="Disordered" evidence="1">
    <location>
        <begin position="1"/>
        <end position="21"/>
    </location>
</feature>
<comment type="caution">
    <text evidence="3">The sequence shown here is derived from an EMBL/GenBank/DDBJ whole genome shotgun (WGS) entry which is preliminary data.</text>
</comment>
<accession>A0A151PHI2</accession>
<evidence type="ECO:0000256" key="2">
    <source>
        <dbReference type="SAM" id="Phobius"/>
    </source>
</evidence>
<name>A0A151PHI2_ALLMI</name>
<evidence type="ECO:0000256" key="1">
    <source>
        <dbReference type="SAM" id="MobiDB-lite"/>
    </source>
</evidence>
<reference evidence="3 4" key="1">
    <citation type="journal article" date="2012" name="Genome Biol.">
        <title>Sequencing three crocodilian genomes to illuminate the evolution of archosaurs and amniotes.</title>
        <authorList>
            <person name="St John J.A."/>
            <person name="Braun E.L."/>
            <person name="Isberg S.R."/>
            <person name="Miles L.G."/>
            <person name="Chong A.Y."/>
            <person name="Gongora J."/>
            <person name="Dalzell P."/>
            <person name="Moran C."/>
            <person name="Bed'hom B."/>
            <person name="Abzhanov A."/>
            <person name="Burgess S.C."/>
            <person name="Cooksey A.M."/>
            <person name="Castoe T.A."/>
            <person name="Crawford N.G."/>
            <person name="Densmore L.D."/>
            <person name="Drew J.C."/>
            <person name="Edwards S.V."/>
            <person name="Faircloth B.C."/>
            <person name="Fujita M.K."/>
            <person name="Greenwold M.J."/>
            <person name="Hoffmann F.G."/>
            <person name="Howard J.M."/>
            <person name="Iguchi T."/>
            <person name="Janes D.E."/>
            <person name="Khan S.Y."/>
            <person name="Kohno S."/>
            <person name="de Koning A.J."/>
            <person name="Lance S.L."/>
            <person name="McCarthy F.M."/>
            <person name="McCormack J.E."/>
            <person name="Merchant M.E."/>
            <person name="Peterson D.G."/>
            <person name="Pollock D.D."/>
            <person name="Pourmand N."/>
            <person name="Raney B.J."/>
            <person name="Roessler K.A."/>
            <person name="Sanford J.R."/>
            <person name="Sawyer R.H."/>
            <person name="Schmidt C.J."/>
            <person name="Triplett E.W."/>
            <person name="Tuberville T.D."/>
            <person name="Venegas-Anaya M."/>
            <person name="Howard J.T."/>
            <person name="Jarvis E.D."/>
            <person name="Guillette L.J.Jr."/>
            <person name="Glenn T.C."/>
            <person name="Green R.E."/>
            <person name="Ray D.A."/>
        </authorList>
    </citation>
    <scope>NUCLEOTIDE SEQUENCE [LARGE SCALE GENOMIC DNA]</scope>
    <source>
        <strain evidence="3">KSC_2009_1</strain>
    </source>
</reference>
<gene>
    <name evidence="3" type="ORF">Y1Q_0022679</name>
</gene>
<keyword evidence="2" id="KW-1133">Transmembrane helix</keyword>
<feature type="transmembrane region" description="Helical" evidence="2">
    <location>
        <begin position="23"/>
        <end position="45"/>
    </location>
</feature>
<dbReference type="AlphaFoldDB" id="A0A151PHI2"/>
<dbReference type="Proteomes" id="UP000050525">
    <property type="component" value="Unassembled WGS sequence"/>
</dbReference>
<sequence>MATESAMAEKRKTKKADPGGAEISSHTGVVMLYGCMLAPICWLACRIRDKNPTGQQVQGTETGLPCRQYCDEIIHQLSKKRKVPRKTWRPNATKIYRPLVGAYNPKGTNAEMLQDKMFSSKWGCRYVDCEAGGKELKRRKSTAGEDLFHRFRRRENNNM</sequence>
<keyword evidence="2" id="KW-0472">Membrane</keyword>
<organism evidence="3 4">
    <name type="scientific">Alligator mississippiensis</name>
    <name type="common">American alligator</name>
    <dbReference type="NCBI Taxonomy" id="8496"/>
    <lineage>
        <taxon>Eukaryota</taxon>
        <taxon>Metazoa</taxon>
        <taxon>Chordata</taxon>
        <taxon>Craniata</taxon>
        <taxon>Vertebrata</taxon>
        <taxon>Euteleostomi</taxon>
        <taxon>Archelosauria</taxon>
        <taxon>Archosauria</taxon>
        <taxon>Crocodylia</taxon>
        <taxon>Alligatoridae</taxon>
        <taxon>Alligatorinae</taxon>
        <taxon>Alligator</taxon>
    </lineage>
</organism>
<dbReference type="EMBL" id="AKHW03000190">
    <property type="protein sequence ID" value="KYO48490.1"/>
    <property type="molecule type" value="Genomic_DNA"/>
</dbReference>
<keyword evidence="4" id="KW-1185">Reference proteome</keyword>
<protein>
    <submittedName>
        <fullName evidence="3">Uncharacterized protein</fullName>
    </submittedName>
</protein>
<keyword evidence="2" id="KW-0812">Transmembrane</keyword>
<evidence type="ECO:0000313" key="4">
    <source>
        <dbReference type="Proteomes" id="UP000050525"/>
    </source>
</evidence>
<proteinExistence type="predicted"/>
<evidence type="ECO:0000313" key="3">
    <source>
        <dbReference type="EMBL" id="KYO48490.1"/>
    </source>
</evidence>